<feature type="domain" description="Methyltransferase" evidence="3">
    <location>
        <begin position="49"/>
        <end position="141"/>
    </location>
</feature>
<evidence type="ECO:0000259" key="3">
    <source>
        <dbReference type="Pfam" id="PF13649"/>
    </source>
</evidence>
<evidence type="ECO:0000313" key="4">
    <source>
        <dbReference type="EMBL" id="NDK54929.1"/>
    </source>
</evidence>
<dbReference type="InterPro" id="IPR041698">
    <property type="entry name" value="Methyltransf_25"/>
</dbReference>
<keyword evidence="2 4" id="KW-0808">Transferase</keyword>
<dbReference type="Gene3D" id="2.20.25.110">
    <property type="entry name" value="S-adenosyl-L-methionine-dependent methyltransferases"/>
    <property type="match status" value="1"/>
</dbReference>
<accession>A0A6B2GVJ5</accession>
<dbReference type="EMBL" id="JAAEAA010000003">
    <property type="protein sequence ID" value="NDK54929.1"/>
    <property type="molecule type" value="Genomic_DNA"/>
</dbReference>
<organism evidence="4 5">
    <name type="scientific">Pontibacter fetidus</name>
    <dbReference type="NCBI Taxonomy" id="2700082"/>
    <lineage>
        <taxon>Bacteria</taxon>
        <taxon>Pseudomonadati</taxon>
        <taxon>Bacteroidota</taxon>
        <taxon>Cytophagia</taxon>
        <taxon>Cytophagales</taxon>
        <taxon>Hymenobacteraceae</taxon>
        <taxon>Pontibacter</taxon>
    </lineage>
</organism>
<keyword evidence="5" id="KW-1185">Reference proteome</keyword>
<dbReference type="InterPro" id="IPR029063">
    <property type="entry name" value="SAM-dependent_MTases_sf"/>
</dbReference>
<dbReference type="PANTHER" id="PTHR43861">
    <property type="entry name" value="TRANS-ACONITATE 2-METHYLTRANSFERASE-RELATED"/>
    <property type="match status" value="1"/>
</dbReference>
<dbReference type="GO" id="GO:0032259">
    <property type="term" value="P:methylation"/>
    <property type="evidence" value="ECO:0007669"/>
    <property type="project" value="UniProtKB-KW"/>
</dbReference>
<evidence type="ECO:0000256" key="1">
    <source>
        <dbReference type="ARBA" id="ARBA00022603"/>
    </source>
</evidence>
<dbReference type="Proteomes" id="UP000478546">
    <property type="component" value="Unassembled WGS sequence"/>
</dbReference>
<sequence>MAQPEQEWFSTWFDSPYYHILYNNRDEQEAELFMDKLLAYLHPKPHEKVLDLACGKGRHSVYLNQKGFDVTGIDLSEQSIAYAKQFENERLHFAVHDMREVYQPETFDFILNMFTSFGYFENETENVVALCAVAKSLKYGGKLVIDFMNTDLTIANLVAEETKEVQGITFNIHRGVENDFIVKTIRFSDKGKDYCFEERVRALRQEDFMEYFGMAQLRLAEVFGDYDLQPFNPASSERMIFVLKK</sequence>
<evidence type="ECO:0000313" key="5">
    <source>
        <dbReference type="Proteomes" id="UP000478546"/>
    </source>
</evidence>
<comment type="caution">
    <text evidence="4">The sequence shown here is derived from an EMBL/GenBank/DDBJ whole genome shotgun (WGS) entry which is preliminary data.</text>
</comment>
<name>A0A6B2GVJ5_9BACT</name>
<dbReference type="Pfam" id="PF13649">
    <property type="entry name" value="Methyltransf_25"/>
    <property type="match status" value="1"/>
</dbReference>
<dbReference type="GO" id="GO:0008168">
    <property type="term" value="F:methyltransferase activity"/>
    <property type="evidence" value="ECO:0007669"/>
    <property type="project" value="UniProtKB-KW"/>
</dbReference>
<evidence type="ECO:0000256" key="2">
    <source>
        <dbReference type="ARBA" id="ARBA00022679"/>
    </source>
</evidence>
<keyword evidence="1 4" id="KW-0489">Methyltransferase</keyword>
<proteinExistence type="predicted"/>
<dbReference type="AlphaFoldDB" id="A0A6B2GVJ5"/>
<dbReference type="CDD" id="cd02440">
    <property type="entry name" value="AdoMet_MTases"/>
    <property type="match status" value="1"/>
</dbReference>
<gene>
    <name evidence="4" type="ORF">GWO68_03265</name>
</gene>
<protein>
    <submittedName>
        <fullName evidence="4">Class I SAM-dependent methyltransferase</fullName>
    </submittedName>
</protein>
<dbReference type="RefSeq" id="WP_162344978.1">
    <property type="nucleotide sequence ID" value="NZ_JAAEAA010000003.1"/>
</dbReference>
<dbReference type="Gene3D" id="3.40.50.150">
    <property type="entry name" value="Vaccinia Virus protein VP39"/>
    <property type="match status" value="1"/>
</dbReference>
<dbReference type="SUPFAM" id="SSF53335">
    <property type="entry name" value="S-adenosyl-L-methionine-dependent methyltransferases"/>
    <property type="match status" value="1"/>
</dbReference>
<reference evidence="4 5" key="1">
    <citation type="submission" date="2020-01" db="EMBL/GenBank/DDBJ databases">
        <authorList>
            <person name="Kim M.K."/>
        </authorList>
    </citation>
    <scope>NUCLEOTIDE SEQUENCE [LARGE SCALE GENOMIC DNA]</scope>
    <source>
        <strain evidence="4 5">BT213</strain>
    </source>
</reference>
<dbReference type="PANTHER" id="PTHR43861:SF1">
    <property type="entry name" value="TRANS-ACONITATE 2-METHYLTRANSFERASE"/>
    <property type="match status" value="1"/>
</dbReference>